<evidence type="ECO:0000259" key="1">
    <source>
        <dbReference type="Pfam" id="PF03724"/>
    </source>
</evidence>
<name>K1LL22_CECL9</name>
<protein>
    <recommendedName>
        <fullName evidence="1">DUF306 domain-containing protein</fullName>
    </recommendedName>
</protein>
<gene>
    <name evidence="2" type="ORF">B879_00384</name>
</gene>
<reference evidence="2 3" key="1">
    <citation type="journal article" date="2012" name="J. Bacteriol.">
        <title>Draft Genome Sequence of Cecembia lonarensis Strain LW9T, Isolated from Lonar Lake, a Haloalkaline Lake in India.</title>
        <authorList>
            <person name="Shivaji S."/>
            <person name="Ara S."/>
            <person name="Singh A."/>
            <person name="Pinnaka A.K."/>
        </authorList>
    </citation>
    <scope>NUCLEOTIDE SEQUENCE [LARGE SCALE GENOMIC DNA]</scope>
    <source>
        <strain evidence="2 3">LW9</strain>
    </source>
</reference>
<dbReference type="InterPro" id="IPR005184">
    <property type="entry name" value="DUF306_Meta_HslJ"/>
</dbReference>
<evidence type="ECO:0000313" key="2">
    <source>
        <dbReference type="EMBL" id="EKB51093.1"/>
    </source>
</evidence>
<organism evidence="2 3">
    <name type="scientific">Cecembia lonarensis (strain CCUG 58316 / KCTC 22772 / LW9)</name>
    <dbReference type="NCBI Taxonomy" id="1225176"/>
    <lineage>
        <taxon>Bacteria</taxon>
        <taxon>Pseudomonadati</taxon>
        <taxon>Bacteroidota</taxon>
        <taxon>Cytophagia</taxon>
        <taxon>Cytophagales</taxon>
        <taxon>Cyclobacteriaceae</taxon>
        <taxon>Cecembia</taxon>
    </lineage>
</organism>
<dbReference type="AlphaFoldDB" id="K1LL22"/>
<dbReference type="Proteomes" id="UP000004478">
    <property type="component" value="Unassembled WGS sequence"/>
</dbReference>
<dbReference type="InterPro" id="IPR038670">
    <property type="entry name" value="HslJ-like_sf"/>
</dbReference>
<sequence length="47" mass="5070">MTKKACEGSGENDFLGALSQVSNFKVAKNKLTLLDGAKELLNFVPKN</sequence>
<proteinExistence type="predicted"/>
<dbReference type="Gene3D" id="2.40.128.270">
    <property type="match status" value="1"/>
</dbReference>
<dbReference type="RefSeq" id="WP_009183433.1">
    <property type="nucleotide sequence ID" value="NZ_AMGM01000003.1"/>
</dbReference>
<keyword evidence="3" id="KW-1185">Reference proteome</keyword>
<comment type="caution">
    <text evidence="2">The sequence shown here is derived from an EMBL/GenBank/DDBJ whole genome shotgun (WGS) entry which is preliminary data.</text>
</comment>
<dbReference type="OrthoDB" id="880459at2"/>
<accession>K1LL22</accession>
<feature type="domain" description="DUF306" evidence="1">
    <location>
        <begin position="1"/>
        <end position="43"/>
    </location>
</feature>
<dbReference type="EMBL" id="AMGM01000003">
    <property type="protein sequence ID" value="EKB51093.1"/>
    <property type="molecule type" value="Genomic_DNA"/>
</dbReference>
<evidence type="ECO:0000313" key="3">
    <source>
        <dbReference type="Proteomes" id="UP000004478"/>
    </source>
</evidence>
<dbReference type="Pfam" id="PF03724">
    <property type="entry name" value="META"/>
    <property type="match status" value="1"/>
</dbReference>